<dbReference type="RefSeq" id="WP_188224297.1">
    <property type="nucleotide sequence ID" value="NZ_JACVXD010000009.1"/>
</dbReference>
<evidence type="ECO:0000313" key="1">
    <source>
        <dbReference type="EMBL" id="MBD0825003.1"/>
    </source>
</evidence>
<reference evidence="1 2" key="1">
    <citation type="journal article" date="2018" name="J. Microbiol.">
        <title>Aestuariibaculum marinum sp. nov., a marine bacterium isolated from seawater in South Korea.</title>
        <authorList>
            <person name="Choi J."/>
            <person name="Lee D."/>
            <person name="Jang J.H."/>
            <person name="Cha S."/>
            <person name="Seo T."/>
        </authorList>
    </citation>
    <scope>NUCLEOTIDE SEQUENCE [LARGE SCALE GENOMIC DNA]</scope>
    <source>
        <strain evidence="1 2">IP7</strain>
    </source>
</reference>
<evidence type="ECO:0000313" key="2">
    <source>
        <dbReference type="Proteomes" id="UP000621516"/>
    </source>
</evidence>
<keyword evidence="2" id="KW-1185">Reference proteome</keyword>
<sequence>MRTKWYFGALIVLISFLGIYQNRTSEPNQEIVLQFTDVEVTSDEAHSAIQEVTHQLQAIGADAVQVKQLQNGEVVISYYSANDVASIKALLAEDDLLQIGYATTKGDNLPSKEDSKTYKFDVFEIHKANDSPSGFGGKHMLSAKQDFDRFFNPYTYYFNTLEDVNSNHLSVEVALKVFREIAVAIDNTTGNIPEVRAGPISLGLA</sequence>
<name>A0A8J6Q7Q0_9FLAO</name>
<comment type="caution">
    <text evidence="1">The sequence shown here is derived from an EMBL/GenBank/DDBJ whole genome shotgun (WGS) entry which is preliminary data.</text>
</comment>
<accession>A0A8J6Q7Q0</accession>
<protein>
    <submittedName>
        <fullName evidence="1">Uncharacterized protein</fullName>
    </submittedName>
</protein>
<dbReference type="Proteomes" id="UP000621516">
    <property type="component" value="Unassembled WGS sequence"/>
</dbReference>
<proteinExistence type="predicted"/>
<dbReference type="EMBL" id="JACVXD010000009">
    <property type="protein sequence ID" value="MBD0825003.1"/>
    <property type="molecule type" value="Genomic_DNA"/>
</dbReference>
<dbReference type="AlphaFoldDB" id="A0A8J6Q7Q0"/>
<organism evidence="1 2">
    <name type="scientific">Aestuariibaculum marinum</name>
    <dbReference type="NCBI Taxonomy" id="2683592"/>
    <lineage>
        <taxon>Bacteria</taxon>
        <taxon>Pseudomonadati</taxon>
        <taxon>Bacteroidota</taxon>
        <taxon>Flavobacteriia</taxon>
        <taxon>Flavobacteriales</taxon>
        <taxon>Flavobacteriaceae</taxon>
    </lineage>
</organism>
<gene>
    <name evidence="1" type="ORF">ICJ85_13355</name>
</gene>